<dbReference type="Gene3D" id="3.40.50.720">
    <property type="entry name" value="NAD(P)-binding Rossmann-like Domain"/>
    <property type="match status" value="1"/>
</dbReference>
<dbReference type="SUPFAM" id="SSF51735">
    <property type="entry name" value="NAD(P)-binding Rossmann-fold domains"/>
    <property type="match status" value="1"/>
</dbReference>
<dbReference type="Pfam" id="PF10727">
    <property type="entry name" value="Rossmann-like"/>
    <property type="match status" value="1"/>
</dbReference>
<sequence length="286" mass="30575">MKTFSVIGAGRVGTALALALCRKGLELKYLADSSPARARKARKLVGQGRATGDNRLAAGSAGLIFICVPDDLIPEVVKAILSVELSGKFVFHTSGAFTSELLQPLARKGARVASFHPVQTFAESVSEPGIFKGIYIGLEGQPEAVELGKMLAARLGAQTLLLSAAEKSLYHLALSISSNFLIILLHDVKELLKTAGLEEKVVLEILAPLLNKTLQNVKNLGIDSSLTGPVVRGDLKTVEKHLSITAGKPGLDRVYRAMALEALRLAEKRGLSRAKIKALKRLLAQR</sequence>
<evidence type="ECO:0000259" key="1">
    <source>
        <dbReference type="Pfam" id="PF10727"/>
    </source>
</evidence>
<accession>A0A3E2BQE3</accession>
<name>A0A3E2BQE3_9BACT</name>
<dbReference type="InterPro" id="IPR018931">
    <property type="entry name" value="DUF2520"/>
</dbReference>
<dbReference type="Gene3D" id="1.10.1040.20">
    <property type="entry name" value="ProC-like, C-terminal domain"/>
    <property type="match status" value="1"/>
</dbReference>
<dbReference type="EMBL" id="QUAH01000001">
    <property type="protein sequence ID" value="RFT16993.1"/>
    <property type="molecule type" value="Genomic_DNA"/>
</dbReference>
<evidence type="ECO:0000313" key="3">
    <source>
        <dbReference type="EMBL" id="RFT16993.1"/>
    </source>
</evidence>
<reference evidence="3 4" key="1">
    <citation type="submission" date="2018-08" db="EMBL/GenBank/DDBJ databases">
        <title>Genome analysis of the thermophilic bacterium of the candidate phylum Aminicenantes from deep subsurface aquifer revealed its physiology and ecological role.</title>
        <authorList>
            <person name="Kadnikov V.V."/>
            <person name="Mardanov A.V."/>
            <person name="Beletsky A.V."/>
            <person name="Karnachuk O.V."/>
            <person name="Ravin N.V."/>
        </authorList>
    </citation>
    <scope>NUCLEOTIDE SEQUENCE [LARGE SCALE GENOMIC DNA]</scope>
    <source>
        <strain evidence="3">BY38</strain>
    </source>
</reference>
<dbReference type="InterPro" id="IPR019665">
    <property type="entry name" value="OxRdtase/DH_put_Rossmann_dom"/>
</dbReference>
<proteinExistence type="predicted"/>
<gene>
    <name evidence="3" type="ORF">OP8BY_0935</name>
</gene>
<evidence type="ECO:0000313" key="4">
    <source>
        <dbReference type="Proteomes" id="UP000257323"/>
    </source>
</evidence>
<comment type="caution">
    <text evidence="3">The sequence shown here is derived from an EMBL/GenBank/DDBJ whole genome shotgun (WGS) entry which is preliminary data.</text>
</comment>
<dbReference type="PANTHER" id="PTHR40459:SF1">
    <property type="entry name" value="CONSERVED HYPOTHETICAL ALANINE AND LEUCINE RICH PROTEIN"/>
    <property type="match status" value="1"/>
</dbReference>
<organism evidence="3 4">
    <name type="scientific">Candidatus Saccharicenans subterraneus</name>
    <dbReference type="NCBI Taxonomy" id="2508984"/>
    <lineage>
        <taxon>Bacteria</taxon>
        <taxon>Candidatus Aminicenantota</taxon>
        <taxon>Candidatus Aminicenantia</taxon>
        <taxon>Candidatus Aminicenantales</taxon>
        <taxon>Candidatus Saccharicenantaceae</taxon>
        <taxon>Candidatus Saccharicenans</taxon>
    </lineage>
</organism>
<evidence type="ECO:0000259" key="2">
    <source>
        <dbReference type="Pfam" id="PF10728"/>
    </source>
</evidence>
<dbReference type="Proteomes" id="UP000257323">
    <property type="component" value="Unassembled WGS sequence"/>
</dbReference>
<dbReference type="SUPFAM" id="SSF48179">
    <property type="entry name" value="6-phosphogluconate dehydrogenase C-terminal domain-like"/>
    <property type="match status" value="1"/>
</dbReference>
<feature type="domain" description="DUF2520" evidence="2">
    <location>
        <begin position="134"/>
        <end position="260"/>
    </location>
</feature>
<dbReference type="PANTHER" id="PTHR40459">
    <property type="entry name" value="CONSERVED HYPOTHETICAL ALANINE AND LEUCINE RICH PROTEIN"/>
    <property type="match status" value="1"/>
</dbReference>
<dbReference type="AlphaFoldDB" id="A0A3E2BQE3"/>
<dbReference type="InterPro" id="IPR037108">
    <property type="entry name" value="TM1727-like_C_sf"/>
</dbReference>
<dbReference type="InterPro" id="IPR008927">
    <property type="entry name" value="6-PGluconate_DH-like_C_sf"/>
</dbReference>
<dbReference type="InterPro" id="IPR036291">
    <property type="entry name" value="NAD(P)-bd_dom_sf"/>
</dbReference>
<dbReference type="Pfam" id="PF10728">
    <property type="entry name" value="DUF2520"/>
    <property type="match status" value="1"/>
</dbReference>
<feature type="domain" description="Putative oxidoreductase/dehydrogenase Rossmann-like" evidence="1">
    <location>
        <begin position="5"/>
        <end position="117"/>
    </location>
</feature>
<protein>
    <submittedName>
        <fullName evidence="3">Ketopantoate reductase PanG</fullName>
    </submittedName>
</protein>